<dbReference type="InterPro" id="IPR001412">
    <property type="entry name" value="aa-tRNA-synth_I_CS"/>
</dbReference>
<evidence type="ECO:0000259" key="14">
    <source>
        <dbReference type="Pfam" id="PF20974"/>
    </source>
</evidence>
<dbReference type="HOGENOM" id="CLU_001882_2_3_6"/>
<evidence type="ECO:0000256" key="4">
    <source>
        <dbReference type="ARBA" id="ARBA00022598"/>
    </source>
</evidence>
<evidence type="ECO:0000256" key="7">
    <source>
        <dbReference type="ARBA" id="ARBA00022917"/>
    </source>
</evidence>
<dbReference type="InterPro" id="IPR020058">
    <property type="entry name" value="Glu/Gln-tRNA-synth_Ib_cat-dom"/>
</dbReference>
<dbReference type="FunFam" id="3.90.800.10:FF:000001">
    <property type="entry name" value="Glutamine--tRNA ligase"/>
    <property type="match status" value="1"/>
</dbReference>
<dbReference type="GO" id="GO:0005829">
    <property type="term" value="C:cytosol"/>
    <property type="evidence" value="ECO:0007669"/>
    <property type="project" value="TreeGrafter"/>
</dbReference>
<dbReference type="EC" id="6.1.1.18" evidence="2 10"/>
<dbReference type="InterPro" id="IPR000924">
    <property type="entry name" value="Glu/Gln-tRNA-synth"/>
</dbReference>
<organism evidence="15 16">
    <name type="scientific">Buchnera aphidicola</name>
    <name type="common">Cinara tujafilina</name>
    <dbReference type="NCBI Taxonomy" id="261317"/>
    <lineage>
        <taxon>Bacteria</taxon>
        <taxon>Pseudomonadati</taxon>
        <taxon>Pseudomonadota</taxon>
        <taxon>Gammaproteobacteria</taxon>
        <taxon>Enterobacterales</taxon>
        <taxon>Erwiniaceae</taxon>
        <taxon>Buchnera</taxon>
    </lineage>
</organism>
<keyword evidence="4 11" id="KW-0436">Ligase</keyword>
<keyword evidence="3" id="KW-0963">Cytoplasm</keyword>
<dbReference type="eggNOG" id="COG0008">
    <property type="taxonomic scope" value="Bacteria"/>
</dbReference>
<dbReference type="FunFam" id="1.10.1160.10:FF:000001">
    <property type="entry name" value="Glutamine--tRNA ligase"/>
    <property type="match status" value="1"/>
</dbReference>
<protein>
    <recommendedName>
        <fullName evidence="2 10">Glutamine--tRNA ligase</fullName>
        <ecNumber evidence="2 10">6.1.1.18</ecNumber>
    </recommendedName>
</protein>
<gene>
    <name evidence="15" type="primary">glnS</name>
    <name evidence="15" type="ORF">BCTU_277</name>
</gene>
<dbReference type="NCBIfam" id="TIGR00440">
    <property type="entry name" value="glnS"/>
    <property type="match status" value="1"/>
</dbReference>
<dbReference type="Gene3D" id="2.40.240.10">
    <property type="entry name" value="Ribosomal Protein L25, Chain P"/>
    <property type="match status" value="2"/>
</dbReference>
<dbReference type="PRINTS" id="PR00987">
    <property type="entry name" value="TRNASYNTHGLU"/>
</dbReference>
<sequence length="553" mass="65585">MSINIPKGFIKKNIISIFLKYPNQKICTRFPPEPNGYLHIGHAKAIILNFGIAQEYKGNCYLRLDDTNPSNEKIKYVKSIKKDIKWLGFKWNSNVKYSSDYFQILYQYAIKLIKKNLAYVEQLNQKQIKEYRGSLIVPGRNSPFRNQTIEENLFLFKKMKLGIFQPGSMCLRAKINMASANIVMRDPVLYRIIFKKHHQTNYDWVIYPMYDFTHCIADALEGITHSFCTLEFQDNRQLYKWILKKLDFTTKIPKQYEFSKLNLEYTILSKRKLQKLITSKLVHGWDDPRLYTLSGLRNRGYTPNSIKIFCKKIGFTKQQNTIELSLLESCIKKDLDQISPRRMAILNPIKIIITNFPDNHIEYIQAPNHPKNFNMGIRNIIFSNELFIEKNDFSTHNFEKYQGLELGKKVKLRYSYVIKAYQIVTDKHNNVKHILCKYYPNTLGKNIKKQKINGIIHWLSIKNIIPVTFNLFDHLFLSKYPEKNKNPLKEFNVKSYIKKNGFVEQQVESEKIKHAYQFERIGYFFRNKQNIYAKKEIIFNQIVSLKNKYKKNN</sequence>
<evidence type="ECO:0000256" key="8">
    <source>
        <dbReference type="ARBA" id="ARBA00023146"/>
    </source>
</evidence>
<feature type="domain" description="Glutamyl/glutaminyl-tRNA synthetase class Ib anti-codon binding" evidence="13">
    <location>
        <begin position="339"/>
        <end position="438"/>
    </location>
</feature>
<dbReference type="PROSITE" id="PS00178">
    <property type="entry name" value="AA_TRNA_LIGASE_I"/>
    <property type="match status" value="1"/>
</dbReference>
<evidence type="ECO:0000259" key="12">
    <source>
        <dbReference type="Pfam" id="PF00749"/>
    </source>
</evidence>
<dbReference type="FunFam" id="3.40.50.620:FF:000037">
    <property type="entry name" value="Glutamine--tRNA ligase cytoplasmic"/>
    <property type="match status" value="1"/>
</dbReference>
<keyword evidence="8 11" id="KW-0030">Aminoacyl-tRNA synthetase</keyword>
<dbReference type="NCBIfam" id="NF011291">
    <property type="entry name" value="PRK14703.1"/>
    <property type="match status" value="1"/>
</dbReference>
<evidence type="ECO:0000256" key="10">
    <source>
        <dbReference type="NCBIfam" id="TIGR00440"/>
    </source>
</evidence>
<dbReference type="InterPro" id="IPR049437">
    <property type="entry name" value="tRNA-synt_1c_C2"/>
</dbReference>
<keyword evidence="16" id="KW-1185">Reference proteome</keyword>
<evidence type="ECO:0000256" key="2">
    <source>
        <dbReference type="ARBA" id="ARBA00012836"/>
    </source>
</evidence>
<dbReference type="PANTHER" id="PTHR43097:SF5">
    <property type="entry name" value="GLUTAMATE--TRNA LIGASE"/>
    <property type="match status" value="1"/>
</dbReference>
<evidence type="ECO:0000313" key="16">
    <source>
        <dbReference type="Proteomes" id="UP000006811"/>
    </source>
</evidence>
<name>F7WZI5_9GAMM</name>
<dbReference type="EMBL" id="CP001817">
    <property type="protein sequence ID" value="AEH39852.1"/>
    <property type="molecule type" value="Genomic_DNA"/>
</dbReference>
<evidence type="ECO:0000256" key="11">
    <source>
        <dbReference type="RuleBase" id="RU363037"/>
    </source>
</evidence>
<dbReference type="InterPro" id="IPR020056">
    <property type="entry name" value="Rbsml_bL25/Gln-tRNA_synth_N"/>
</dbReference>
<dbReference type="InterPro" id="IPR050132">
    <property type="entry name" value="Gln/Glu-tRNA_Ligase"/>
</dbReference>
<dbReference type="Pfam" id="PF03950">
    <property type="entry name" value="tRNA-synt_1c_C"/>
    <property type="match status" value="1"/>
</dbReference>
<dbReference type="OrthoDB" id="9801560at2"/>
<dbReference type="InterPro" id="IPR004514">
    <property type="entry name" value="Gln-tRNA-synth"/>
</dbReference>
<evidence type="ECO:0000256" key="1">
    <source>
        <dbReference type="ARBA" id="ARBA00005594"/>
    </source>
</evidence>
<dbReference type="SUPFAM" id="SSF52374">
    <property type="entry name" value="Nucleotidylyl transferase"/>
    <property type="match status" value="1"/>
</dbReference>
<dbReference type="PANTHER" id="PTHR43097">
    <property type="entry name" value="GLUTAMINE-TRNA LIGASE"/>
    <property type="match status" value="1"/>
</dbReference>
<dbReference type="STRING" id="261317.BCTU_277"/>
<dbReference type="Gene3D" id="3.40.50.620">
    <property type="entry name" value="HUPs"/>
    <property type="match status" value="1"/>
</dbReference>
<evidence type="ECO:0000256" key="9">
    <source>
        <dbReference type="ARBA" id="ARBA00048270"/>
    </source>
</evidence>
<comment type="similarity">
    <text evidence="1 11">Belongs to the class-I aminoacyl-tRNA synthetase family.</text>
</comment>
<evidence type="ECO:0000256" key="5">
    <source>
        <dbReference type="ARBA" id="ARBA00022741"/>
    </source>
</evidence>
<feature type="domain" description="tRNA synthetases class I (E and Q) anti-codon binding" evidence="14">
    <location>
        <begin position="455"/>
        <end position="525"/>
    </location>
</feature>
<dbReference type="Pfam" id="PF20974">
    <property type="entry name" value="tRNA-synt_1c_C2"/>
    <property type="match status" value="1"/>
</dbReference>
<dbReference type="Gene3D" id="1.10.1160.10">
    <property type="entry name" value="Glutamyl-trna Synthetase, Domain 2"/>
    <property type="match status" value="1"/>
</dbReference>
<evidence type="ECO:0000313" key="15">
    <source>
        <dbReference type="EMBL" id="AEH39852.1"/>
    </source>
</evidence>
<dbReference type="InterPro" id="IPR020061">
    <property type="entry name" value="Glu_tRNA_lig_a-bdl"/>
</dbReference>
<evidence type="ECO:0000256" key="3">
    <source>
        <dbReference type="ARBA" id="ARBA00022490"/>
    </source>
</evidence>
<dbReference type="Pfam" id="PF00749">
    <property type="entry name" value="tRNA-synt_1c"/>
    <property type="match status" value="1"/>
</dbReference>
<dbReference type="InterPro" id="IPR014729">
    <property type="entry name" value="Rossmann-like_a/b/a_fold"/>
</dbReference>
<dbReference type="GO" id="GO:0004819">
    <property type="term" value="F:glutamine-tRNA ligase activity"/>
    <property type="evidence" value="ECO:0007669"/>
    <property type="project" value="UniProtKB-UniRule"/>
</dbReference>
<evidence type="ECO:0000256" key="6">
    <source>
        <dbReference type="ARBA" id="ARBA00022840"/>
    </source>
</evidence>
<proteinExistence type="inferred from homology"/>
<dbReference type="Proteomes" id="UP000006811">
    <property type="component" value="Chromosome"/>
</dbReference>
<comment type="catalytic activity">
    <reaction evidence="9">
        <text>tRNA(Gln) + L-glutamine + ATP = L-glutaminyl-tRNA(Gln) + AMP + diphosphate</text>
        <dbReference type="Rhea" id="RHEA:20121"/>
        <dbReference type="Rhea" id="RHEA-COMP:9662"/>
        <dbReference type="Rhea" id="RHEA-COMP:9681"/>
        <dbReference type="ChEBI" id="CHEBI:30616"/>
        <dbReference type="ChEBI" id="CHEBI:33019"/>
        <dbReference type="ChEBI" id="CHEBI:58359"/>
        <dbReference type="ChEBI" id="CHEBI:78442"/>
        <dbReference type="ChEBI" id="CHEBI:78521"/>
        <dbReference type="ChEBI" id="CHEBI:456215"/>
        <dbReference type="EC" id="6.1.1.18"/>
    </reaction>
</comment>
<keyword evidence="6 11" id="KW-0067">ATP-binding</keyword>
<dbReference type="GO" id="GO:0006425">
    <property type="term" value="P:glutaminyl-tRNA aminoacylation"/>
    <property type="evidence" value="ECO:0007669"/>
    <property type="project" value="UniProtKB-UniRule"/>
</dbReference>
<accession>F7WZI5</accession>
<dbReference type="InterPro" id="IPR011035">
    <property type="entry name" value="Ribosomal_bL25/Gln-tRNA_synth"/>
</dbReference>
<dbReference type="GO" id="GO:0005524">
    <property type="term" value="F:ATP binding"/>
    <property type="evidence" value="ECO:0007669"/>
    <property type="project" value="UniProtKB-KW"/>
</dbReference>
<dbReference type="InterPro" id="IPR020059">
    <property type="entry name" value="Glu/Gln-tRNA-synth_Ib_codon-bd"/>
</dbReference>
<dbReference type="Gene3D" id="3.90.800.10">
    <property type="entry name" value="Glutamyl-tRNA Synthetase, Domain 3"/>
    <property type="match status" value="1"/>
</dbReference>
<dbReference type="KEGG" id="baj:BCTU_277"/>
<keyword evidence="5 11" id="KW-0547">Nucleotide-binding</keyword>
<feature type="domain" description="Glutamyl/glutaminyl-tRNA synthetase class Ib catalytic" evidence="12">
    <location>
        <begin position="25"/>
        <end position="336"/>
    </location>
</feature>
<keyword evidence="7 11" id="KW-0648">Protein biosynthesis</keyword>
<dbReference type="AlphaFoldDB" id="F7WZI5"/>
<evidence type="ECO:0000259" key="13">
    <source>
        <dbReference type="Pfam" id="PF03950"/>
    </source>
</evidence>
<reference evidence="15 16" key="1">
    <citation type="journal article" date="2011" name="Appl. Environ. Microbiol.">
        <title>The genome of Buchnera aphidicola from the aphid Cinara tujafilina provides new clues about the evolutionary history of metabolic losses in bacterial endosymbionts.</title>
        <authorList>
            <person name="Lamelas A."/>
            <person name="Gosalbes M.J."/>
            <person name="Moya A."/>
            <person name="Latorre A."/>
        </authorList>
    </citation>
    <scope>NUCLEOTIDE SEQUENCE [LARGE SCALE GENOMIC DNA]</scope>
    <source>
        <strain evidence="16">Cinara tujafilina</strain>
    </source>
</reference>
<dbReference type="SUPFAM" id="SSF50715">
    <property type="entry name" value="Ribosomal protein L25-like"/>
    <property type="match status" value="1"/>
</dbReference>